<keyword evidence="8" id="KW-1133">Transmembrane helix</keyword>
<dbReference type="PROSITE" id="PS00149">
    <property type="entry name" value="SULFATASE_2"/>
    <property type="match status" value="1"/>
</dbReference>
<feature type="transmembrane region" description="Helical" evidence="8">
    <location>
        <begin position="47"/>
        <end position="68"/>
    </location>
</feature>
<evidence type="ECO:0000256" key="6">
    <source>
        <dbReference type="ARBA" id="ARBA00022837"/>
    </source>
</evidence>
<evidence type="ECO:0000256" key="8">
    <source>
        <dbReference type="SAM" id="Phobius"/>
    </source>
</evidence>
<protein>
    <submittedName>
        <fullName evidence="10">Arylsulfatase B</fullName>
    </submittedName>
</protein>
<comment type="cofactor">
    <cofactor evidence="1">
        <name>Ca(2+)</name>
        <dbReference type="ChEBI" id="CHEBI:29108"/>
    </cofactor>
</comment>
<evidence type="ECO:0000256" key="5">
    <source>
        <dbReference type="ARBA" id="ARBA00022801"/>
    </source>
</evidence>
<feature type="transmembrane region" description="Helical" evidence="8">
    <location>
        <begin position="135"/>
        <end position="155"/>
    </location>
</feature>
<feature type="transmembrane region" description="Helical" evidence="8">
    <location>
        <begin position="214"/>
        <end position="231"/>
    </location>
</feature>
<feature type="transmembrane region" description="Helical" evidence="8">
    <location>
        <begin position="161"/>
        <end position="182"/>
    </location>
</feature>
<proteinExistence type="inferred from homology"/>
<dbReference type="InterPro" id="IPR047115">
    <property type="entry name" value="ARSB"/>
</dbReference>
<keyword evidence="7" id="KW-0325">Glycoprotein</keyword>
<evidence type="ECO:0000259" key="9">
    <source>
        <dbReference type="PROSITE" id="PS50850"/>
    </source>
</evidence>
<dbReference type="InterPro" id="IPR000917">
    <property type="entry name" value="Sulfatase_N"/>
</dbReference>
<feature type="transmembrane region" description="Helical" evidence="8">
    <location>
        <begin position="370"/>
        <end position="388"/>
    </location>
</feature>
<dbReference type="Gene3D" id="3.30.1120.10">
    <property type="match status" value="1"/>
</dbReference>
<dbReference type="InterPro" id="IPR017850">
    <property type="entry name" value="Alkaline_phosphatase_core_sf"/>
</dbReference>
<feature type="domain" description="Major facilitator superfamily (MFS) profile" evidence="9">
    <location>
        <begin position="6"/>
        <end position="398"/>
    </location>
</feature>
<comment type="subcellular location">
    <subcellularLocation>
        <location evidence="2">Membrane</location>
        <topology evidence="2">Multi-pass membrane protein</topology>
    </subcellularLocation>
</comment>
<dbReference type="CDD" id="cd17352">
    <property type="entry name" value="MFS_MCT_SLC16"/>
    <property type="match status" value="1"/>
</dbReference>
<evidence type="ECO:0000313" key="10">
    <source>
        <dbReference type="EMBL" id="OQV16695.1"/>
    </source>
</evidence>
<dbReference type="Proteomes" id="UP000192578">
    <property type="component" value="Unassembled WGS sequence"/>
</dbReference>
<feature type="transmembrane region" description="Helical" evidence="8">
    <location>
        <begin position="306"/>
        <end position="330"/>
    </location>
</feature>
<keyword evidence="8" id="KW-0812">Transmembrane</keyword>
<evidence type="ECO:0000256" key="4">
    <source>
        <dbReference type="ARBA" id="ARBA00022723"/>
    </source>
</evidence>
<feature type="transmembrane region" description="Helical" evidence="8">
    <location>
        <begin position="100"/>
        <end position="123"/>
    </location>
</feature>
<keyword evidence="5" id="KW-0378">Hydrolase</keyword>
<reference evidence="11" key="1">
    <citation type="submission" date="2017-01" db="EMBL/GenBank/DDBJ databases">
        <title>Comparative genomics of anhydrobiosis in the tardigrade Hypsibius dujardini.</title>
        <authorList>
            <person name="Yoshida Y."/>
            <person name="Koutsovoulos G."/>
            <person name="Laetsch D."/>
            <person name="Stevens L."/>
            <person name="Kumar S."/>
            <person name="Horikawa D."/>
            <person name="Ishino K."/>
            <person name="Komine S."/>
            <person name="Tomita M."/>
            <person name="Blaxter M."/>
            <person name="Arakawa K."/>
        </authorList>
    </citation>
    <scope>NUCLEOTIDE SEQUENCE [LARGE SCALE GENOMIC DNA]</scope>
    <source>
        <strain evidence="11">Z151</strain>
    </source>
</reference>
<keyword evidence="6" id="KW-0106">Calcium</keyword>
<dbReference type="GO" id="GO:0022857">
    <property type="term" value="F:transmembrane transporter activity"/>
    <property type="evidence" value="ECO:0007669"/>
    <property type="project" value="InterPro"/>
</dbReference>
<dbReference type="Pfam" id="PF07690">
    <property type="entry name" value="MFS_1"/>
    <property type="match status" value="1"/>
</dbReference>
<dbReference type="GO" id="GO:0046872">
    <property type="term" value="F:metal ion binding"/>
    <property type="evidence" value="ECO:0007669"/>
    <property type="project" value="UniProtKB-KW"/>
</dbReference>
<sequence>MEGGYGWVVVFATFLINAIVQGVVASCGILLNVLLDQFKEGKAITGWIPSLLGGLLLAVGPFSSYLISRSSCRSVTVLGGFIAVIGCLISSLATSVRFLIFSYGIVTGFGFGLLYLPQTIIVAEWFKETRSTATGIGLSGAGFGAFIIPPISQYILKEYGWSQYFVLSSVLVSGCCGLGLLLRPNPEINALMEKSAGIPQPAPLIASHFLRDPAFIIYCVSTGLFSGSYRIPFSFLPDYAVRQLSSSKDQAAYLLSYLGIASFLGRLLGGVVGDRQRHRRFLVFLILIVLSGVSVVAMGFADSYTTLAVCSLGYGAASGGRVALNSIILADIFGLPALTQTFGLVCLVQGISIFFGTPVAGWLADLFGDYRTSFILFGTGMMCCSSVLTMIPVARRSTISGYGERKVSWILRILPCLVIPFLLGGAPTVKSLQTPVLKPNIIFIFADDMGWNDVGFHGYNEIRTPNIDRLASEGVILNGYYTQYMCTPSRSALMTGKYPIRTGLQHYVLRIAEPRGLPLTEKIMPQYLDEAGYKSHMIGKWHLGYSQKQMTPTLRGFESFFGYYTGQNDYFNYTPTAGVGAQGEYLAFDLWDNLQPARNSIGRYATELFTEKAVGIINSHNYKDPLFLYLSHLAPHYANAYDPVQAPQKYIDRFPGIANEGRRKYAATVSALDDSVGQVMDALKVKGVAGNTVIVFSSDNGGAGAEQGIEFGPPSTFASNWPLRGAKSSQWEGGLRTTAALWSPLLELKGRVSTELYHISDWLPTFIRLAGGSPIDNLDGYDIWDSISKGLPSPRKEILHQIDPVWGEYALRWNQYKLISGSHANAAGYRIDKWYDPEGGFHANYVVPNAPGALACADKKTAEIVACDAVAMPCLFDIEMDPCEYWNIAAERTDIVDYMMDLIRAFNETALPSNNLPQDPRAAAGLNNGLVQPWLE</sequence>
<accession>A0A1W0WNB9</accession>
<dbReference type="PROSITE" id="PS50850">
    <property type="entry name" value="MFS"/>
    <property type="match status" value="1"/>
</dbReference>
<dbReference type="InterPro" id="IPR036259">
    <property type="entry name" value="MFS_trans_sf"/>
</dbReference>
<name>A0A1W0WNB9_HYPEX</name>
<feature type="transmembrane region" description="Helical" evidence="8">
    <location>
        <begin position="75"/>
        <end position="94"/>
    </location>
</feature>
<dbReference type="PANTHER" id="PTHR10342:SF273">
    <property type="entry name" value="RE14504P"/>
    <property type="match status" value="1"/>
</dbReference>
<dbReference type="Gene3D" id="3.40.720.10">
    <property type="entry name" value="Alkaline Phosphatase, subunit A"/>
    <property type="match status" value="1"/>
</dbReference>
<evidence type="ECO:0000256" key="2">
    <source>
        <dbReference type="ARBA" id="ARBA00004141"/>
    </source>
</evidence>
<feature type="transmembrane region" description="Helical" evidence="8">
    <location>
        <begin position="342"/>
        <end position="364"/>
    </location>
</feature>
<keyword evidence="8" id="KW-0472">Membrane</keyword>
<evidence type="ECO:0000256" key="7">
    <source>
        <dbReference type="ARBA" id="ARBA00023180"/>
    </source>
</evidence>
<evidence type="ECO:0000256" key="3">
    <source>
        <dbReference type="ARBA" id="ARBA00008779"/>
    </source>
</evidence>
<dbReference type="AlphaFoldDB" id="A0A1W0WNB9"/>
<keyword evidence="4" id="KW-0479">Metal-binding</keyword>
<dbReference type="GO" id="GO:0008484">
    <property type="term" value="F:sulfuric ester hydrolase activity"/>
    <property type="evidence" value="ECO:0007669"/>
    <property type="project" value="InterPro"/>
</dbReference>
<gene>
    <name evidence="10" type="ORF">BV898_09206</name>
</gene>
<evidence type="ECO:0000313" key="11">
    <source>
        <dbReference type="Proteomes" id="UP000192578"/>
    </source>
</evidence>
<comment type="caution">
    <text evidence="10">The sequence shown here is derived from an EMBL/GenBank/DDBJ whole genome shotgun (WGS) entry which is preliminary data.</text>
</comment>
<dbReference type="InterPro" id="IPR020846">
    <property type="entry name" value="MFS_dom"/>
</dbReference>
<dbReference type="CDD" id="cd16029">
    <property type="entry name" value="4-S"/>
    <property type="match status" value="1"/>
</dbReference>
<evidence type="ECO:0000256" key="1">
    <source>
        <dbReference type="ARBA" id="ARBA00001913"/>
    </source>
</evidence>
<keyword evidence="11" id="KW-1185">Reference proteome</keyword>
<comment type="similarity">
    <text evidence="3">Belongs to the sulfatase family.</text>
</comment>
<feature type="transmembrane region" description="Helical" evidence="8">
    <location>
        <begin position="281"/>
        <end position="300"/>
    </location>
</feature>
<dbReference type="Gene3D" id="1.20.1250.20">
    <property type="entry name" value="MFS general substrate transporter like domains"/>
    <property type="match status" value="2"/>
</dbReference>
<dbReference type="SUPFAM" id="SSF103473">
    <property type="entry name" value="MFS general substrate transporter"/>
    <property type="match status" value="1"/>
</dbReference>
<feature type="transmembrane region" description="Helical" evidence="8">
    <location>
        <begin position="251"/>
        <end position="269"/>
    </location>
</feature>
<dbReference type="InterPro" id="IPR011701">
    <property type="entry name" value="MFS"/>
</dbReference>
<dbReference type="Pfam" id="PF00884">
    <property type="entry name" value="Sulfatase"/>
    <property type="match status" value="1"/>
</dbReference>
<dbReference type="GO" id="GO:0016020">
    <property type="term" value="C:membrane"/>
    <property type="evidence" value="ECO:0007669"/>
    <property type="project" value="UniProtKB-SubCell"/>
</dbReference>
<organism evidence="10 11">
    <name type="scientific">Hypsibius exemplaris</name>
    <name type="common">Freshwater tardigrade</name>
    <dbReference type="NCBI Taxonomy" id="2072580"/>
    <lineage>
        <taxon>Eukaryota</taxon>
        <taxon>Metazoa</taxon>
        <taxon>Ecdysozoa</taxon>
        <taxon>Tardigrada</taxon>
        <taxon>Eutardigrada</taxon>
        <taxon>Parachela</taxon>
        <taxon>Hypsibioidea</taxon>
        <taxon>Hypsibiidae</taxon>
        <taxon>Hypsibius</taxon>
    </lineage>
</organism>
<dbReference type="EMBL" id="MTYJ01000071">
    <property type="protein sequence ID" value="OQV16695.1"/>
    <property type="molecule type" value="Genomic_DNA"/>
</dbReference>
<dbReference type="SUPFAM" id="SSF53649">
    <property type="entry name" value="Alkaline phosphatase-like"/>
    <property type="match status" value="1"/>
</dbReference>
<feature type="transmembrane region" description="Helical" evidence="8">
    <location>
        <begin position="7"/>
        <end position="35"/>
    </location>
</feature>
<dbReference type="PANTHER" id="PTHR10342">
    <property type="entry name" value="ARYLSULFATASE"/>
    <property type="match status" value="1"/>
</dbReference>
<dbReference type="InterPro" id="IPR024607">
    <property type="entry name" value="Sulfatase_CS"/>
</dbReference>
<dbReference type="OrthoDB" id="410267at2759"/>
<feature type="transmembrane region" description="Helical" evidence="8">
    <location>
        <begin position="409"/>
        <end position="429"/>
    </location>
</feature>